<dbReference type="EMBL" id="JAEVHI010000002">
    <property type="protein sequence ID" value="KAG5300297.1"/>
    <property type="molecule type" value="Genomic_DNA"/>
</dbReference>
<dbReference type="Proteomes" id="UP000670092">
    <property type="component" value="Unassembled WGS sequence"/>
</dbReference>
<organism evidence="1 2">
    <name type="scientific">Ajellomyces capsulatus</name>
    <name type="common">Darling's disease fungus</name>
    <name type="synonym">Histoplasma capsulatum</name>
    <dbReference type="NCBI Taxonomy" id="5037"/>
    <lineage>
        <taxon>Eukaryota</taxon>
        <taxon>Fungi</taxon>
        <taxon>Dikarya</taxon>
        <taxon>Ascomycota</taxon>
        <taxon>Pezizomycotina</taxon>
        <taxon>Eurotiomycetes</taxon>
        <taxon>Eurotiomycetidae</taxon>
        <taxon>Onygenales</taxon>
        <taxon>Ajellomycetaceae</taxon>
        <taxon>Histoplasma</taxon>
    </lineage>
</organism>
<proteinExistence type="predicted"/>
<evidence type="ECO:0000313" key="2">
    <source>
        <dbReference type="Proteomes" id="UP000670092"/>
    </source>
</evidence>
<dbReference type="AlphaFoldDB" id="A0A8H7Z1V1"/>
<reference evidence="1 2" key="1">
    <citation type="submission" date="2021-01" db="EMBL/GenBank/DDBJ databases">
        <title>Chromosome-level genome assembly of a human fungal pathogen reveals clustering of transcriptionally co-regulated genes.</title>
        <authorList>
            <person name="Voorhies M."/>
            <person name="Cohen S."/>
            <person name="Shea T.P."/>
            <person name="Petrus S."/>
            <person name="Munoz J.F."/>
            <person name="Poplawski S."/>
            <person name="Goldman W.E."/>
            <person name="Michael T."/>
            <person name="Cuomo C.A."/>
            <person name="Sil A."/>
            <person name="Beyhan S."/>
        </authorList>
    </citation>
    <scope>NUCLEOTIDE SEQUENCE [LARGE SCALE GENOMIC DNA]</scope>
    <source>
        <strain evidence="1 2">G184AR</strain>
    </source>
</reference>
<gene>
    <name evidence="1" type="ORF">I7I52_10872</name>
</gene>
<accession>A0A8H7Z1V1</accession>
<evidence type="ECO:0000313" key="1">
    <source>
        <dbReference type="EMBL" id="KAG5300297.1"/>
    </source>
</evidence>
<sequence>MQMQHIHQTPYMNPGFSRPASITLLRTAGYQHNLCVYVRKSQRAGFVTYAQCRVSRNIAASGDGRAHSIKEGGVTS</sequence>
<comment type="caution">
    <text evidence="1">The sequence shown here is derived from an EMBL/GenBank/DDBJ whole genome shotgun (WGS) entry which is preliminary data.</text>
</comment>
<protein>
    <submittedName>
        <fullName evidence="1">Uncharacterized protein</fullName>
    </submittedName>
</protein>
<dbReference type="VEuPathDB" id="FungiDB:I7I52_10872"/>
<name>A0A8H7Z1V1_AJECA</name>